<comment type="caution">
    <text evidence="7">The sequence shown here is derived from an EMBL/GenBank/DDBJ whole genome shotgun (WGS) entry which is preliminary data.</text>
</comment>
<feature type="domain" description="Major facilitator superfamily (MFS) profile" evidence="6">
    <location>
        <begin position="1"/>
        <end position="195"/>
    </location>
</feature>
<dbReference type="InterPro" id="IPR020846">
    <property type="entry name" value="MFS_dom"/>
</dbReference>
<feature type="transmembrane region" description="Helical" evidence="5">
    <location>
        <begin position="115"/>
        <end position="135"/>
    </location>
</feature>
<feature type="transmembrane region" description="Helical" evidence="5">
    <location>
        <begin position="171"/>
        <end position="193"/>
    </location>
</feature>
<evidence type="ECO:0000313" key="7">
    <source>
        <dbReference type="EMBL" id="SFL08728.1"/>
    </source>
</evidence>
<dbReference type="Proteomes" id="UP000199598">
    <property type="component" value="Unassembled WGS sequence"/>
</dbReference>
<dbReference type="SUPFAM" id="SSF103473">
    <property type="entry name" value="MFS general substrate transporter"/>
    <property type="match status" value="1"/>
</dbReference>
<feature type="transmembrane region" description="Helical" evidence="5">
    <location>
        <begin position="277"/>
        <end position="293"/>
    </location>
</feature>
<evidence type="ECO:0000256" key="1">
    <source>
        <dbReference type="ARBA" id="ARBA00004141"/>
    </source>
</evidence>
<feature type="transmembrane region" description="Helical" evidence="5">
    <location>
        <begin position="362"/>
        <end position="384"/>
    </location>
</feature>
<gene>
    <name evidence="7" type="ORF">SAMN04488518_11647</name>
</gene>
<evidence type="ECO:0000256" key="2">
    <source>
        <dbReference type="ARBA" id="ARBA00022692"/>
    </source>
</evidence>
<keyword evidence="3 5" id="KW-1133">Transmembrane helix</keyword>
<feature type="transmembrane region" description="Helical" evidence="5">
    <location>
        <begin position="205"/>
        <end position="225"/>
    </location>
</feature>
<comment type="subcellular location">
    <subcellularLocation>
        <location evidence="1">Membrane</location>
        <topology evidence="1">Multi-pass membrane protein</topology>
    </subcellularLocation>
</comment>
<accession>A0A1I4ESN1</accession>
<dbReference type="EMBL" id="FOSK01000016">
    <property type="protein sequence ID" value="SFL08728.1"/>
    <property type="molecule type" value="Genomic_DNA"/>
</dbReference>
<dbReference type="InterPro" id="IPR047200">
    <property type="entry name" value="MFS_YcaD-like"/>
</dbReference>
<keyword evidence="4 5" id="KW-0472">Membrane</keyword>
<proteinExistence type="predicted"/>
<organism evidence="7 8">
    <name type="scientific">Pseudovibrio ascidiaceicola</name>
    <dbReference type="NCBI Taxonomy" id="285279"/>
    <lineage>
        <taxon>Bacteria</taxon>
        <taxon>Pseudomonadati</taxon>
        <taxon>Pseudomonadota</taxon>
        <taxon>Alphaproteobacteria</taxon>
        <taxon>Hyphomicrobiales</taxon>
        <taxon>Stappiaceae</taxon>
        <taxon>Pseudovibrio</taxon>
    </lineage>
</organism>
<feature type="transmembrane region" description="Helical" evidence="5">
    <location>
        <begin position="142"/>
        <end position="165"/>
    </location>
</feature>
<keyword evidence="8" id="KW-1185">Reference proteome</keyword>
<protein>
    <submittedName>
        <fullName evidence="7">Cyanate permease</fullName>
    </submittedName>
</protein>
<feature type="transmembrane region" description="Helical" evidence="5">
    <location>
        <begin position="331"/>
        <end position="350"/>
    </location>
</feature>
<dbReference type="PANTHER" id="PTHR23521">
    <property type="entry name" value="TRANSPORTER MFS SUPERFAMILY"/>
    <property type="match status" value="1"/>
</dbReference>
<feature type="transmembrane region" description="Helical" evidence="5">
    <location>
        <begin position="20"/>
        <end position="42"/>
    </location>
</feature>
<dbReference type="RefSeq" id="WP_093523370.1">
    <property type="nucleotide sequence ID" value="NZ_FOSK01000016.1"/>
</dbReference>
<dbReference type="PANTHER" id="PTHR23521:SF3">
    <property type="entry name" value="MFS TRANSPORTER"/>
    <property type="match status" value="1"/>
</dbReference>
<dbReference type="InterPro" id="IPR011701">
    <property type="entry name" value="MFS"/>
</dbReference>
<sequence>MLQTSGALANSLSPKQVRGIIAAIAAITAVGLSLSASLPLLALTLEYRGVSDTWIGINTAFSGVASIVATPVGPYLARRLGTPQALLISLLVAGFSLPFFFVLENFWAWFPLRLLFHGATTSAFILSEFWINALAPSKHRGFLMGVYATVLALGFASGPLVLAFAGTIGALPFLLAGAGIVIAALPVLIGFNAAPRIESEATSKLYAFLWIAPAATFAGFVFGAVEQSGISLLPLFGLKIGLTAQTGTLLVSAMAAGNMVLQIPLGMLSDRMNRRHLLIYCGAFGVIGALLMIPLSGSFYGICALLFVWGGVVAGLYTVGLTHLGARFDGANLASANAAFVLMYSIGQLVGPASTGLALSAWGADGLPLVFAGFLGAYVIICLIRGTRLGSAP</sequence>
<dbReference type="CDD" id="cd17477">
    <property type="entry name" value="MFS_YcaD_like"/>
    <property type="match status" value="1"/>
</dbReference>
<feature type="transmembrane region" description="Helical" evidence="5">
    <location>
        <begin position="245"/>
        <end position="265"/>
    </location>
</feature>
<feature type="transmembrane region" description="Helical" evidence="5">
    <location>
        <begin position="299"/>
        <end position="319"/>
    </location>
</feature>
<evidence type="ECO:0000259" key="6">
    <source>
        <dbReference type="PROSITE" id="PS50850"/>
    </source>
</evidence>
<dbReference type="PROSITE" id="PS50850">
    <property type="entry name" value="MFS"/>
    <property type="match status" value="2"/>
</dbReference>
<evidence type="ECO:0000256" key="4">
    <source>
        <dbReference type="ARBA" id="ARBA00023136"/>
    </source>
</evidence>
<dbReference type="Gene3D" id="1.20.1250.20">
    <property type="entry name" value="MFS general substrate transporter like domains"/>
    <property type="match status" value="2"/>
</dbReference>
<keyword evidence="2 5" id="KW-0812">Transmembrane</keyword>
<evidence type="ECO:0000313" key="8">
    <source>
        <dbReference type="Proteomes" id="UP000199598"/>
    </source>
</evidence>
<evidence type="ECO:0000256" key="3">
    <source>
        <dbReference type="ARBA" id="ARBA00022989"/>
    </source>
</evidence>
<feature type="domain" description="Major facilitator superfamily (MFS) profile" evidence="6">
    <location>
        <begin position="207"/>
        <end position="393"/>
    </location>
</feature>
<evidence type="ECO:0000256" key="5">
    <source>
        <dbReference type="SAM" id="Phobius"/>
    </source>
</evidence>
<dbReference type="Pfam" id="PF12832">
    <property type="entry name" value="MFS_1_like"/>
    <property type="match status" value="1"/>
</dbReference>
<feature type="transmembrane region" description="Helical" evidence="5">
    <location>
        <begin position="85"/>
        <end position="103"/>
    </location>
</feature>
<reference evidence="7 8" key="1">
    <citation type="submission" date="2016-10" db="EMBL/GenBank/DDBJ databases">
        <authorList>
            <person name="Varghese N."/>
            <person name="Submissions S."/>
        </authorList>
    </citation>
    <scope>NUCLEOTIDE SEQUENCE [LARGE SCALE GENOMIC DNA]</scope>
    <source>
        <strain evidence="7 8">DSM 16392</strain>
    </source>
</reference>
<feature type="transmembrane region" description="Helical" evidence="5">
    <location>
        <begin position="54"/>
        <end position="73"/>
    </location>
</feature>
<dbReference type="Pfam" id="PF07690">
    <property type="entry name" value="MFS_1"/>
    <property type="match status" value="1"/>
</dbReference>
<dbReference type="InterPro" id="IPR024989">
    <property type="entry name" value="MFS_assoc_dom"/>
</dbReference>
<name>A0A1I4ESN1_9HYPH</name>
<dbReference type="InterPro" id="IPR036259">
    <property type="entry name" value="MFS_trans_sf"/>
</dbReference>